<accession>A0A5J5EH26</accession>
<sequence length="208" mass="23539">MDQKDSAIDMSPFMGGTHHATDLQEQNHGMKTFNTILSLLDQLAREHDAEADLLHEAMTKLSLTDETFGRRETYSVRDAFLFFLNDSSATPIRIETLRRLFFSLKKRVDRCEVHTYGLDSWDEPLGQYHQDRSRRHEIEKRALANRIRMTVAFTVQTVEDTSEAMIMATCSSIGNSLGVIAATLARTNPAGYAGVQMDDEISIYGCQQ</sequence>
<keyword evidence="2" id="KW-1185">Reference proteome</keyword>
<dbReference type="InParanoid" id="A0A5J5EH26"/>
<evidence type="ECO:0000313" key="2">
    <source>
        <dbReference type="Proteomes" id="UP000326924"/>
    </source>
</evidence>
<dbReference type="Proteomes" id="UP000326924">
    <property type="component" value="Unassembled WGS sequence"/>
</dbReference>
<reference evidence="1 2" key="1">
    <citation type="submission" date="2019-09" db="EMBL/GenBank/DDBJ databases">
        <title>Draft genome of the ectomycorrhizal ascomycete Sphaerosporella brunnea.</title>
        <authorList>
            <consortium name="DOE Joint Genome Institute"/>
            <person name="Benucci G.M."/>
            <person name="Marozzi G."/>
            <person name="Antonielli L."/>
            <person name="Sanchez S."/>
            <person name="Marco P."/>
            <person name="Wang X."/>
            <person name="Falini L.B."/>
            <person name="Barry K."/>
            <person name="Haridas S."/>
            <person name="Lipzen A."/>
            <person name="Labutti K."/>
            <person name="Grigoriev I.V."/>
            <person name="Murat C."/>
            <person name="Martin F."/>
            <person name="Albertini E."/>
            <person name="Donnini D."/>
            <person name="Bonito G."/>
        </authorList>
    </citation>
    <scope>NUCLEOTIDE SEQUENCE [LARGE SCALE GENOMIC DNA]</scope>
    <source>
        <strain evidence="1 2">Sb_GMNB300</strain>
    </source>
</reference>
<proteinExistence type="predicted"/>
<evidence type="ECO:0000313" key="1">
    <source>
        <dbReference type="EMBL" id="KAA8894700.1"/>
    </source>
</evidence>
<dbReference type="EMBL" id="VXIS01000318">
    <property type="protein sequence ID" value="KAA8894700.1"/>
    <property type="molecule type" value="Genomic_DNA"/>
</dbReference>
<comment type="caution">
    <text evidence="1">The sequence shown here is derived from an EMBL/GenBank/DDBJ whole genome shotgun (WGS) entry which is preliminary data.</text>
</comment>
<dbReference type="AlphaFoldDB" id="A0A5J5EH26"/>
<protein>
    <submittedName>
        <fullName evidence="1">Uncharacterized protein</fullName>
    </submittedName>
</protein>
<name>A0A5J5EH26_9PEZI</name>
<gene>
    <name evidence="1" type="ORF">FN846DRAFT_912594</name>
</gene>
<organism evidence="1 2">
    <name type="scientific">Sphaerosporella brunnea</name>
    <dbReference type="NCBI Taxonomy" id="1250544"/>
    <lineage>
        <taxon>Eukaryota</taxon>
        <taxon>Fungi</taxon>
        <taxon>Dikarya</taxon>
        <taxon>Ascomycota</taxon>
        <taxon>Pezizomycotina</taxon>
        <taxon>Pezizomycetes</taxon>
        <taxon>Pezizales</taxon>
        <taxon>Pyronemataceae</taxon>
        <taxon>Sphaerosporella</taxon>
    </lineage>
</organism>